<gene>
    <name evidence="2" type="ORF">RKE40_24970</name>
</gene>
<evidence type="ECO:0000256" key="1">
    <source>
        <dbReference type="SAM" id="MobiDB-lite"/>
    </source>
</evidence>
<dbReference type="EMBL" id="JAWDID010000060">
    <property type="protein sequence ID" value="MDU0343159.1"/>
    <property type="molecule type" value="Genomic_DNA"/>
</dbReference>
<reference evidence="2 3" key="1">
    <citation type="submission" date="2023-09" db="EMBL/GenBank/DDBJ databases">
        <title>Whole genome shotgun sequencing (WGS) of Bosea sp. ZW T0_25, isolated from stored onions (Allium cepa).</title>
        <authorList>
            <person name="Stoll D.A."/>
            <person name="Huch M."/>
        </authorList>
    </citation>
    <scope>NUCLEOTIDE SEQUENCE [LARGE SCALE GENOMIC DNA]</scope>
    <source>
        <strain evidence="2 3">ZW T0_25</strain>
    </source>
</reference>
<organism evidence="2 3">
    <name type="scientific">Bosea rubneri</name>
    <dbReference type="NCBI Taxonomy" id="3075434"/>
    <lineage>
        <taxon>Bacteria</taxon>
        <taxon>Pseudomonadati</taxon>
        <taxon>Pseudomonadota</taxon>
        <taxon>Alphaproteobacteria</taxon>
        <taxon>Hyphomicrobiales</taxon>
        <taxon>Boseaceae</taxon>
        <taxon>Bosea</taxon>
    </lineage>
</organism>
<accession>A0ABU3SEI5</accession>
<proteinExistence type="predicted"/>
<feature type="region of interest" description="Disordered" evidence="1">
    <location>
        <begin position="15"/>
        <end position="37"/>
    </location>
</feature>
<sequence length="246" mass="28239">MGAASSYADAANWPRKHMKKPRIRRSDTPPSGMGAPFPSHLKSLREIDLRASIGFLGRYRKYPRAWLAEVPDSIYKRHIYCWLFSGDEAVGTFELIDFDDGGGWVEDDDFWQLMDSHSNSTMELAEAVTKAWPEIMSSLLPYGPIILIDRLWVKPGSARRSEWAAILRRLIEVEFKFYSVITLKAFPLEFEGAGKQRLFARRRRALMRLYSRELGMRPFPGTLGKMGWMYSIAPRVADVIKEPETS</sequence>
<dbReference type="RefSeq" id="WP_316020898.1">
    <property type="nucleotide sequence ID" value="NZ_JAWDID010000060.1"/>
</dbReference>
<keyword evidence="3" id="KW-1185">Reference proteome</keyword>
<comment type="caution">
    <text evidence="2">The sequence shown here is derived from an EMBL/GenBank/DDBJ whole genome shotgun (WGS) entry which is preliminary data.</text>
</comment>
<evidence type="ECO:0000313" key="2">
    <source>
        <dbReference type="EMBL" id="MDU0343159.1"/>
    </source>
</evidence>
<protein>
    <submittedName>
        <fullName evidence="2">Uncharacterized protein</fullName>
    </submittedName>
</protein>
<evidence type="ECO:0000313" key="3">
    <source>
        <dbReference type="Proteomes" id="UP001254257"/>
    </source>
</evidence>
<name>A0ABU3SEI5_9HYPH</name>
<dbReference type="Proteomes" id="UP001254257">
    <property type="component" value="Unassembled WGS sequence"/>
</dbReference>